<name>A0A564YZH5_HYMDI</name>
<protein>
    <submittedName>
        <fullName evidence="2">Uncharacterized protein</fullName>
    </submittedName>
</protein>
<evidence type="ECO:0000256" key="1">
    <source>
        <dbReference type="SAM" id="MobiDB-lite"/>
    </source>
</evidence>
<keyword evidence="3" id="KW-1185">Reference proteome</keyword>
<evidence type="ECO:0000313" key="2">
    <source>
        <dbReference type="EMBL" id="VUZ52083.1"/>
    </source>
</evidence>
<reference evidence="2 3" key="1">
    <citation type="submission" date="2019-07" db="EMBL/GenBank/DDBJ databases">
        <authorList>
            <person name="Jastrzebski P J."/>
            <person name="Paukszto L."/>
            <person name="Jastrzebski P J."/>
        </authorList>
    </citation>
    <scope>NUCLEOTIDE SEQUENCE [LARGE SCALE GENOMIC DNA]</scope>
    <source>
        <strain evidence="2 3">WMS-il1</strain>
    </source>
</reference>
<dbReference type="EMBL" id="CABIJS010000466">
    <property type="protein sequence ID" value="VUZ52083.1"/>
    <property type="molecule type" value="Genomic_DNA"/>
</dbReference>
<sequence>MELGKLDSGSFAELQLAHLNRQSYWAQYCLTLGPEVREQYWRAHLVWTLRNDGGGSGDSGSGSSSSSSEGSGEEAGRSGGDEGEGEVKFPTIRPQPPWIYRLQVNPQVGSITHDLVLSDLNAVSW</sequence>
<proteinExistence type="predicted"/>
<gene>
    <name evidence="2" type="ORF">WMSIL1_LOCUS10727</name>
</gene>
<dbReference type="AlphaFoldDB" id="A0A564YZH5"/>
<feature type="compositionally biased region" description="Low complexity" evidence="1">
    <location>
        <begin position="61"/>
        <end position="70"/>
    </location>
</feature>
<dbReference type="Proteomes" id="UP000321570">
    <property type="component" value="Unassembled WGS sequence"/>
</dbReference>
<organism evidence="2 3">
    <name type="scientific">Hymenolepis diminuta</name>
    <name type="common">Rat tapeworm</name>
    <dbReference type="NCBI Taxonomy" id="6216"/>
    <lineage>
        <taxon>Eukaryota</taxon>
        <taxon>Metazoa</taxon>
        <taxon>Spiralia</taxon>
        <taxon>Lophotrochozoa</taxon>
        <taxon>Platyhelminthes</taxon>
        <taxon>Cestoda</taxon>
        <taxon>Eucestoda</taxon>
        <taxon>Cyclophyllidea</taxon>
        <taxon>Hymenolepididae</taxon>
        <taxon>Hymenolepis</taxon>
    </lineage>
</organism>
<evidence type="ECO:0000313" key="3">
    <source>
        <dbReference type="Proteomes" id="UP000321570"/>
    </source>
</evidence>
<accession>A0A564YZH5</accession>
<feature type="region of interest" description="Disordered" evidence="1">
    <location>
        <begin position="52"/>
        <end position="92"/>
    </location>
</feature>